<sequence length="551" mass="61562">MKKNFIYVALLAITLFGFSSCSDFLDRIPDDELSDGSFWKTPNDAKMFIADVYRQALPGGDAGDIDGDIESDNAVHGIKWAAGDVSRGIYDPAAMGWSGDYKAIRACNILLSKIDNIPDYDQADKEAVMGEARFLRGYIYFGLIQTFGGVPYVDQPVDLKEMGNITRTPVEEVYAKVMEDFDYAIAHLPAEWGSSDYGRATKGAANAMKARAALYFKHYDTAADAAKAVMDSGMYELYDADNTGKYAHLFWEEQEACKEAILVRQFNAPELTNYIIGWGCFPTKGWGGINPTQSLVDAFECIDGSPIDKSTTYDPTNPFKDRDPRLEVCVLHDGEEMYGVTIKTAPLKSSGNTGVAQHNDATATGYYDQKWLDPSIDPQSTGWDMGKDWHVIRYAEVLLTYAEAKNELTGLDASAFEAVNQVRRRVGMPDLQNTDASKPTYCGTQDALRQRIRNEWRVEFAMEGSKRKWDIRRWGIAKDVLNAPFLGMKYMMVDDPNAPEGDNGKKCILYQGENIKLTGSKYEDHNYLFPIPQEEIDLNPALTQNPGYPTK</sequence>
<accession>A0ABR7DL50</accession>
<dbReference type="InterPro" id="IPR033985">
    <property type="entry name" value="SusD-like_N"/>
</dbReference>
<evidence type="ECO:0000256" key="3">
    <source>
        <dbReference type="ARBA" id="ARBA00022729"/>
    </source>
</evidence>
<evidence type="ECO:0000256" key="5">
    <source>
        <dbReference type="ARBA" id="ARBA00023237"/>
    </source>
</evidence>
<evidence type="ECO:0000256" key="2">
    <source>
        <dbReference type="ARBA" id="ARBA00006275"/>
    </source>
</evidence>
<protein>
    <submittedName>
        <fullName evidence="9">RagB/SusD family nutrient uptake outer membrane protein</fullName>
    </submittedName>
</protein>
<evidence type="ECO:0000313" key="10">
    <source>
        <dbReference type="Proteomes" id="UP000651475"/>
    </source>
</evidence>
<organism evidence="9 10">
    <name type="scientific">Parabacteroides hominis</name>
    <dbReference type="NCBI Taxonomy" id="2763057"/>
    <lineage>
        <taxon>Bacteria</taxon>
        <taxon>Pseudomonadati</taxon>
        <taxon>Bacteroidota</taxon>
        <taxon>Bacteroidia</taxon>
        <taxon>Bacteroidales</taxon>
        <taxon>Tannerellaceae</taxon>
        <taxon>Parabacteroides</taxon>
    </lineage>
</organism>
<evidence type="ECO:0000259" key="8">
    <source>
        <dbReference type="Pfam" id="PF14322"/>
    </source>
</evidence>
<evidence type="ECO:0000256" key="4">
    <source>
        <dbReference type="ARBA" id="ARBA00023136"/>
    </source>
</evidence>
<evidence type="ECO:0000259" key="7">
    <source>
        <dbReference type="Pfam" id="PF07980"/>
    </source>
</evidence>
<keyword evidence="10" id="KW-1185">Reference proteome</keyword>
<feature type="domain" description="SusD-like N-terminal" evidence="8">
    <location>
        <begin position="23"/>
        <end position="213"/>
    </location>
</feature>
<keyword evidence="4" id="KW-0472">Membrane</keyword>
<feature type="chain" id="PRO_5045641677" evidence="6">
    <location>
        <begin position="22"/>
        <end position="551"/>
    </location>
</feature>
<name>A0ABR7DL50_9BACT</name>
<feature type="domain" description="RagB/SusD" evidence="7">
    <location>
        <begin position="283"/>
        <end position="548"/>
    </location>
</feature>
<dbReference type="RefSeq" id="WP_186928138.1">
    <property type="nucleotide sequence ID" value="NZ_JACOOJ010000001.1"/>
</dbReference>
<dbReference type="EMBL" id="JACOOJ010000001">
    <property type="protein sequence ID" value="MBC5631403.1"/>
    <property type="molecule type" value="Genomic_DNA"/>
</dbReference>
<keyword evidence="5" id="KW-0998">Cell outer membrane</keyword>
<reference evidence="9 10" key="1">
    <citation type="submission" date="2020-08" db="EMBL/GenBank/DDBJ databases">
        <title>Genome public.</title>
        <authorList>
            <person name="Liu C."/>
            <person name="Sun Q."/>
        </authorList>
    </citation>
    <scope>NUCLEOTIDE SEQUENCE [LARGE SCALE GENOMIC DNA]</scope>
    <source>
        <strain evidence="9 10">NSJ-79</strain>
    </source>
</reference>
<evidence type="ECO:0000256" key="6">
    <source>
        <dbReference type="SAM" id="SignalP"/>
    </source>
</evidence>
<comment type="subcellular location">
    <subcellularLocation>
        <location evidence="1">Cell outer membrane</location>
    </subcellularLocation>
</comment>
<gene>
    <name evidence="9" type="ORF">H8S65_01240</name>
</gene>
<keyword evidence="3 6" id="KW-0732">Signal</keyword>
<comment type="similarity">
    <text evidence="2">Belongs to the SusD family.</text>
</comment>
<evidence type="ECO:0000256" key="1">
    <source>
        <dbReference type="ARBA" id="ARBA00004442"/>
    </source>
</evidence>
<comment type="caution">
    <text evidence="9">The sequence shown here is derived from an EMBL/GenBank/DDBJ whole genome shotgun (WGS) entry which is preliminary data.</text>
</comment>
<dbReference type="InterPro" id="IPR012944">
    <property type="entry name" value="SusD_RagB_dom"/>
</dbReference>
<dbReference type="CDD" id="cd08977">
    <property type="entry name" value="SusD"/>
    <property type="match status" value="1"/>
</dbReference>
<dbReference type="SUPFAM" id="SSF48452">
    <property type="entry name" value="TPR-like"/>
    <property type="match status" value="1"/>
</dbReference>
<dbReference type="InterPro" id="IPR011990">
    <property type="entry name" value="TPR-like_helical_dom_sf"/>
</dbReference>
<dbReference type="Pfam" id="PF14322">
    <property type="entry name" value="SusD-like_3"/>
    <property type="match status" value="1"/>
</dbReference>
<dbReference type="PROSITE" id="PS51257">
    <property type="entry name" value="PROKAR_LIPOPROTEIN"/>
    <property type="match status" value="1"/>
</dbReference>
<dbReference type="Proteomes" id="UP000651475">
    <property type="component" value="Unassembled WGS sequence"/>
</dbReference>
<evidence type="ECO:0000313" key="9">
    <source>
        <dbReference type="EMBL" id="MBC5631403.1"/>
    </source>
</evidence>
<dbReference type="Pfam" id="PF07980">
    <property type="entry name" value="SusD_RagB"/>
    <property type="match status" value="1"/>
</dbReference>
<dbReference type="Gene3D" id="1.25.40.390">
    <property type="match status" value="1"/>
</dbReference>
<feature type="signal peptide" evidence="6">
    <location>
        <begin position="1"/>
        <end position="21"/>
    </location>
</feature>
<proteinExistence type="inferred from homology"/>